<proteinExistence type="predicted"/>
<evidence type="ECO:0000313" key="2">
    <source>
        <dbReference type="EMBL" id="MCK9812900.1"/>
    </source>
</evidence>
<sequence length="329" mass="36704">MSVHELKRSPVADSAAATHLGLPAALEQLQHWAQISPLHTALRHKRHGQWYAWRWIDALRDVERLADGLRQQGFSAQSRLALSGAFEPNLLLLALAAQSIGAQVLSVSDQLGPEALRQALWRLQPSHAFIQSRQQLLQWVSVGQNSVAPQLLIANQRAPRLPEGVQQAVLEFSELLGASEAPQRQTRWRHSAPAAQLWSEEGTEWQGGLGVLLEQWLNSGHSLAFPESRSAASRDRREVAPSGLLLSAERLQGVADEIEGRLAPQGSWRRRLCEWALAHPEQPLQRLLKNRVRRLLGFQRLHFIWQAPSASPGTSSAPVWLAEFKRNIA</sequence>
<reference evidence="2 3" key="1">
    <citation type="journal article" date="2022" name="Int. J. Syst. Evol. Microbiol.">
        <title>Pseudomonas aegrilactucae sp. nov. and Pseudomonas morbosilactucae sp. nov., pathogens causing bacterial rot of lettuce in Japan.</title>
        <authorList>
            <person name="Sawada H."/>
            <person name="Fujikawa T."/>
            <person name="Satou M."/>
        </authorList>
    </citation>
    <scope>NUCLEOTIDE SEQUENCE [LARGE SCALE GENOMIC DNA]</scope>
    <source>
        <strain evidence="2 3">MAFF 302046</strain>
    </source>
</reference>
<dbReference type="RefSeq" id="WP_268261058.1">
    <property type="nucleotide sequence ID" value="NZ_JALQCX010000004.1"/>
</dbReference>
<dbReference type="Gene3D" id="3.40.50.980">
    <property type="match status" value="1"/>
</dbReference>
<dbReference type="SUPFAM" id="SSF56801">
    <property type="entry name" value="Acetyl-CoA synthetase-like"/>
    <property type="match status" value="1"/>
</dbReference>
<comment type="caution">
    <text evidence="2">The sequence shown here is derived from an EMBL/GenBank/DDBJ whole genome shotgun (WGS) entry which is preliminary data.</text>
</comment>
<feature type="domain" description="AMP-dependent synthetase/ligase" evidence="1">
    <location>
        <begin position="30"/>
        <end position="144"/>
    </location>
</feature>
<name>A0ABT0JAK1_9PSED</name>
<dbReference type="Pfam" id="PF00501">
    <property type="entry name" value="AMP-binding"/>
    <property type="match status" value="1"/>
</dbReference>
<keyword evidence="3" id="KW-1185">Reference proteome</keyword>
<protein>
    <submittedName>
        <fullName evidence="2">AMP-binding protein</fullName>
    </submittedName>
</protein>
<accession>A0ABT0JAK1</accession>
<dbReference type="InterPro" id="IPR000873">
    <property type="entry name" value="AMP-dep_synth/lig_dom"/>
</dbReference>
<reference evidence="2 3" key="2">
    <citation type="journal article" date="2023" name="Plant Pathol.">
        <title>Dismantling and reorganizing Pseudomonas marginalis sensu#lato.</title>
        <authorList>
            <person name="Sawada H."/>
            <person name="Fujikawa T."/>
            <person name="Satou M."/>
        </authorList>
    </citation>
    <scope>NUCLEOTIDE SEQUENCE [LARGE SCALE GENOMIC DNA]</scope>
    <source>
        <strain evidence="2 3">MAFF 302046</strain>
    </source>
</reference>
<dbReference type="EMBL" id="JALQCX010000004">
    <property type="protein sequence ID" value="MCK9812900.1"/>
    <property type="molecule type" value="Genomic_DNA"/>
</dbReference>
<organism evidence="2 3">
    <name type="scientific">Pseudomonas morbosilactucae</name>
    <dbReference type="NCBI Taxonomy" id="2938197"/>
    <lineage>
        <taxon>Bacteria</taxon>
        <taxon>Pseudomonadati</taxon>
        <taxon>Pseudomonadota</taxon>
        <taxon>Gammaproteobacteria</taxon>
        <taxon>Pseudomonadales</taxon>
        <taxon>Pseudomonadaceae</taxon>
        <taxon>Pseudomonas</taxon>
    </lineage>
</organism>
<gene>
    <name evidence="2" type="ORF">M1B35_01720</name>
</gene>
<evidence type="ECO:0000313" key="3">
    <source>
        <dbReference type="Proteomes" id="UP001155163"/>
    </source>
</evidence>
<dbReference type="Proteomes" id="UP001155163">
    <property type="component" value="Unassembled WGS sequence"/>
</dbReference>
<evidence type="ECO:0000259" key="1">
    <source>
        <dbReference type="Pfam" id="PF00501"/>
    </source>
</evidence>